<evidence type="ECO:0000256" key="4">
    <source>
        <dbReference type="ARBA" id="ARBA00022723"/>
    </source>
</evidence>
<comment type="cofactor">
    <cofactor evidence="1">
        <name>Zn(2+)</name>
        <dbReference type="ChEBI" id="CHEBI:29105"/>
    </cofactor>
</comment>
<proteinExistence type="inferred from homology"/>
<dbReference type="PANTHER" id="PTHR11733:SF167">
    <property type="entry name" value="FI17812P1-RELATED"/>
    <property type="match status" value="1"/>
</dbReference>
<evidence type="ECO:0000256" key="3">
    <source>
        <dbReference type="ARBA" id="ARBA00022670"/>
    </source>
</evidence>
<feature type="domain" description="Peptidase M13 N-terminal" evidence="9">
    <location>
        <begin position="7"/>
        <end position="384"/>
    </location>
</feature>
<keyword evidence="11" id="KW-1185">Reference proteome</keyword>
<sequence>MNSKLIKNDFFDAVNKEWLDKTEIPSDRSAYGSFIILDIELEKLLKNLSNDWATGKADLPNDQRIHEYVKFYRMLTDWEKREALGMNPLKPIIETIESLKSFAEVDQNYIELAKKLRSMPYEIYSYSDFEDSSVNVLWLGIPGIILPDKKDYANEKKKEELLGKYQEVATKLLVKYGKSASEASKIVENALKFDALLVEAQLSSEERAIVKNYYNPYTLDQVTEQFGFSVAKISKHLTKKDLQKVILGNPYIFEQFPKIFNEQNFEIYRDYLIVDNIFANAQYLDEDTRVLAGEYSRFISGVKEAKPKEKAAYLTAMSFFKMPIGLYYGLTYFGPKAKADVEKMIQNMIQVYQERLEKNTFLSPETIKKAILKLNSLNVMIGYPDEIESYYDKYKTKTFEENGSIIDNILSFSAISHEYNLAKCGEKVNKKIWSMTPAMVNAYYSPTTNSIVFPAGILQKPFYSLEQSSSANFGGIGTVIAHEISHGFDNNGALFDEKGNMKNWWTEEDFAKFKEKTQAMIDLFDGEEIEVGKCNGKLTVSENIADAGGFACALEAAKREKDYNPRKFFENYAEIWKLKYTEKTAKLLLQTDVHAPVKLRTNIQLKNNLDFQKEYEISEGDKMYLAPEKMVKIW</sequence>
<dbReference type="Pfam" id="PF01431">
    <property type="entry name" value="Peptidase_M13"/>
    <property type="match status" value="1"/>
</dbReference>
<evidence type="ECO:0000256" key="6">
    <source>
        <dbReference type="ARBA" id="ARBA00022833"/>
    </source>
</evidence>
<dbReference type="SUPFAM" id="SSF55486">
    <property type="entry name" value="Metalloproteases ('zincins'), catalytic domain"/>
    <property type="match status" value="1"/>
</dbReference>
<evidence type="ECO:0000259" key="9">
    <source>
        <dbReference type="Pfam" id="PF05649"/>
    </source>
</evidence>
<evidence type="ECO:0000313" key="11">
    <source>
        <dbReference type="Proteomes" id="UP000290568"/>
    </source>
</evidence>
<evidence type="ECO:0000313" key="10">
    <source>
        <dbReference type="EMBL" id="VEU58839.1"/>
    </source>
</evidence>
<reference evidence="10 11" key="1">
    <citation type="submission" date="2019-01" db="EMBL/GenBank/DDBJ databases">
        <authorList>
            <consortium name="Pathogen Informatics"/>
        </authorList>
    </citation>
    <scope>NUCLEOTIDE SEQUENCE [LARGE SCALE GENOMIC DNA]</scope>
    <source>
        <strain evidence="10 11">NCTC10183</strain>
    </source>
</reference>
<evidence type="ECO:0000256" key="7">
    <source>
        <dbReference type="ARBA" id="ARBA00023049"/>
    </source>
</evidence>
<dbReference type="OrthoDB" id="9775677at2"/>
<dbReference type="Proteomes" id="UP000290568">
    <property type="component" value="Chromosome"/>
</dbReference>
<keyword evidence="6" id="KW-0862">Zinc</keyword>
<dbReference type="PANTHER" id="PTHR11733">
    <property type="entry name" value="ZINC METALLOPROTEASE FAMILY M13 NEPRILYSIN-RELATED"/>
    <property type="match status" value="1"/>
</dbReference>
<dbReference type="InterPro" id="IPR018497">
    <property type="entry name" value="Peptidase_M13_C"/>
</dbReference>
<name>A0A449A3L4_9BACT</name>
<dbReference type="AlphaFoldDB" id="A0A449A3L4"/>
<evidence type="ECO:0000256" key="2">
    <source>
        <dbReference type="ARBA" id="ARBA00007357"/>
    </source>
</evidence>
<keyword evidence="5 10" id="KW-0378">Hydrolase</keyword>
<evidence type="ECO:0000256" key="1">
    <source>
        <dbReference type="ARBA" id="ARBA00001947"/>
    </source>
</evidence>
<keyword evidence="3" id="KW-0645">Protease</keyword>
<dbReference type="EC" id="3.4.24.-" evidence="10"/>
<feature type="domain" description="Peptidase M13 C-terminal" evidence="8">
    <location>
        <begin position="441"/>
        <end position="630"/>
    </location>
</feature>
<dbReference type="Gene3D" id="1.10.1380.10">
    <property type="entry name" value="Neutral endopeptidase , domain2"/>
    <property type="match status" value="1"/>
</dbReference>
<dbReference type="Pfam" id="PF05649">
    <property type="entry name" value="Peptidase_M13_N"/>
    <property type="match status" value="1"/>
</dbReference>
<dbReference type="CDD" id="cd08662">
    <property type="entry name" value="M13"/>
    <property type="match status" value="1"/>
</dbReference>
<dbReference type="PRINTS" id="PR00786">
    <property type="entry name" value="NEPRILYSIN"/>
</dbReference>
<comment type="similarity">
    <text evidence="2">Belongs to the peptidase M13 family.</text>
</comment>
<keyword evidence="4" id="KW-0479">Metal-binding</keyword>
<keyword evidence="7" id="KW-0482">Metalloprotease</keyword>
<evidence type="ECO:0000256" key="5">
    <source>
        <dbReference type="ARBA" id="ARBA00022801"/>
    </source>
</evidence>
<dbReference type="InterPro" id="IPR042089">
    <property type="entry name" value="Peptidase_M13_dom_2"/>
</dbReference>
<accession>A0A449A3L4</accession>
<dbReference type="GO" id="GO:0046872">
    <property type="term" value="F:metal ion binding"/>
    <property type="evidence" value="ECO:0007669"/>
    <property type="project" value="UniProtKB-KW"/>
</dbReference>
<dbReference type="GO" id="GO:0004222">
    <property type="term" value="F:metalloendopeptidase activity"/>
    <property type="evidence" value="ECO:0007669"/>
    <property type="project" value="InterPro"/>
</dbReference>
<dbReference type="InterPro" id="IPR008753">
    <property type="entry name" value="Peptidase_M13_N"/>
</dbReference>
<dbReference type="Gene3D" id="3.40.390.10">
    <property type="entry name" value="Collagenase (Catalytic Domain)"/>
    <property type="match status" value="1"/>
</dbReference>
<protein>
    <submittedName>
        <fullName evidence="10">Neutral endopeptidase</fullName>
        <ecNumber evidence="10">3.4.24.-</ecNumber>
    </submittedName>
</protein>
<evidence type="ECO:0000259" key="8">
    <source>
        <dbReference type="Pfam" id="PF01431"/>
    </source>
</evidence>
<dbReference type="InterPro" id="IPR024079">
    <property type="entry name" value="MetalloPept_cat_dom_sf"/>
</dbReference>
<organism evidence="10 11">
    <name type="scientific">Mycoplasmopsis gallinacea</name>
    <dbReference type="NCBI Taxonomy" id="29556"/>
    <lineage>
        <taxon>Bacteria</taxon>
        <taxon>Bacillati</taxon>
        <taxon>Mycoplasmatota</taxon>
        <taxon>Mycoplasmoidales</taxon>
        <taxon>Metamycoplasmataceae</taxon>
        <taxon>Mycoplasmopsis</taxon>
    </lineage>
</organism>
<gene>
    <name evidence="10" type="primary">pepO_3</name>
    <name evidence="10" type="ORF">NCTC10183_00625</name>
</gene>
<dbReference type="GO" id="GO:0016485">
    <property type="term" value="P:protein processing"/>
    <property type="evidence" value="ECO:0007669"/>
    <property type="project" value="TreeGrafter"/>
</dbReference>
<dbReference type="RefSeq" id="WP_129620461.1">
    <property type="nucleotide sequence ID" value="NZ_LR214950.1"/>
</dbReference>
<dbReference type="EMBL" id="LR214950">
    <property type="protein sequence ID" value="VEU58839.1"/>
    <property type="molecule type" value="Genomic_DNA"/>
</dbReference>
<dbReference type="GO" id="GO:0005886">
    <property type="term" value="C:plasma membrane"/>
    <property type="evidence" value="ECO:0007669"/>
    <property type="project" value="TreeGrafter"/>
</dbReference>
<dbReference type="InterPro" id="IPR000718">
    <property type="entry name" value="Peptidase_M13"/>
</dbReference>
<dbReference type="PROSITE" id="PS51885">
    <property type="entry name" value="NEPRILYSIN"/>
    <property type="match status" value="1"/>
</dbReference>